<evidence type="ECO:0000313" key="1">
    <source>
        <dbReference type="EMBL" id="AAN79976.1"/>
    </source>
</evidence>
<accession>A0A0H2V7M5</accession>
<dbReference type="HOGENOM" id="CLU_3183035_0_0_6"/>
<evidence type="ECO:0000313" key="2">
    <source>
        <dbReference type="Proteomes" id="UP000001410"/>
    </source>
</evidence>
<dbReference type="KEGG" id="ecc:c1507"/>
<dbReference type="AlphaFoldDB" id="A0A0H2V7M5"/>
<name>A0A0H2V7M5_ECOL6</name>
<gene>
    <name evidence="1" type="ordered locus">c1507</name>
</gene>
<reference evidence="1 2" key="1">
    <citation type="journal article" date="2002" name="Proc. Natl. Acad. Sci. U.S.A.">
        <title>Extensive mosaic structure revealed by the complete genome sequence of uropathogenic Escherichia coli.</title>
        <authorList>
            <person name="Welch R.A."/>
            <person name="Burland V."/>
            <person name="Plunkett G.III."/>
            <person name="Redford P."/>
            <person name="Roesch P."/>
            <person name="Rasko D."/>
            <person name="Buckles E.L."/>
            <person name="Liou S.R."/>
            <person name="Boutin A."/>
            <person name="Hackett J."/>
            <person name="Stroud D."/>
            <person name="Mayhew G.F."/>
            <person name="Rose D.J."/>
            <person name="Zhou S."/>
            <person name="Schwartz D.C."/>
            <person name="Perna N.T."/>
            <person name="Mobley H.L."/>
            <person name="Donnenberg M.S."/>
            <person name="Blattner F.R."/>
        </authorList>
    </citation>
    <scope>NUCLEOTIDE SEQUENCE [LARGE SCALE GENOMIC DNA]</scope>
    <source>
        <strain evidence="2">CFT073 / ATCC 700928 / UPEC</strain>
    </source>
</reference>
<dbReference type="Proteomes" id="UP000001410">
    <property type="component" value="Chromosome"/>
</dbReference>
<keyword evidence="2" id="KW-1185">Reference proteome</keyword>
<proteinExistence type="predicted"/>
<sequence>MILPQSPIGGGWAACCGLFHHWWKGAHLDHHYGDQGYVKPTSLIDI</sequence>
<organism evidence="1 2">
    <name type="scientific">Escherichia coli O6:H1 (strain CFT073 / ATCC 700928 / UPEC)</name>
    <dbReference type="NCBI Taxonomy" id="199310"/>
    <lineage>
        <taxon>Bacteria</taxon>
        <taxon>Pseudomonadati</taxon>
        <taxon>Pseudomonadota</taxon>
        <taxon>Gammaproteobacteria</taxon>
        <taxon>Enterobacterales</taxon>
        <taxon>Enterobacteriaceae</taxon>
        <taxon>Escherichia</taxon>
    </lineage>
</organism>
<protein>
    <submittedName>
        <fullName evidence="1">Uncharacterized protein</fullName>
    </submittedName>
</protein>
<dbReference type="EMBL" id="AE014075">
    <property type="protein sequence ID" value="AAN79976.1"/>
    <property type="molecule type" value="Genomic_DNA"/>
</dbReference>